<comment type="caution">
    <text evidence="2">The sequence shown here is derived from an EMBL/GenBank/DDBJ whole genome shotgun (WGS) entry which is preliminary data.</text>
</comment>
<sequence length="214" mass="22904">MSLPRALRAHRRELGDAVTVYRNRPGAVTYVIAFLLWAVMPVGVIVNADEQMVANVLPPVIWGVIVIVIVVMLGGEVLVVCERGLVVGSVAPLLRPSAVPYAHLVPGTVVPILQARRFSSTTGRFWAVRTTRTGWWDSTAISFLADPSLGRVPAVSDWWFVGTGRTDPGEVTAQIARAAHRAGFDALAAATAAAEPRALTGTREDAARLMPGFT</sequence>
<keyword evidence="1" id="KW-0812">Transmembrane</keyword>
<dbReference type="RefSeq" id="WP_388009894.1">
    <property type="nucleotide sequence ID" value="NZ_JBHUEE010000010.1"/>
</dbReference>
<evidence type="ECO:0000256" key="1">
    <source>
        <dbReference type="SAM" id="Phobius"/>
    </source>
</evidence>
<keyword evidence="3" id="KW-1185">Reference proteome</keyword>
<evidence type="ECO:0008006" key="4">
    <source>
        <dbReference type="Google" id="ProtNLM"/>
    </source>
</evidence>
<feature type="transmembrane region" description="Helical" evidence="1">
    <location>
        <begin position="27"/>
        <end position="48"/>
    </location>
</feature>
<evidence type="ECO:0000313" key="2">
    <source>
        <dbReference type="EMBL" id="MFD1719491.1"/>
    </source>
</evidence>
<keyword evidence="1" id="KW-0472">Membrane</keyword>
<accession>A0ABW4L7V9</accession>
<dbReference type="Proteomes" id="UP001597277">
    <property type="component" value="Unassembled WGS sequence"/>
</dbReference>
<protein>
    <recommendedName>
        <fullName evidence="4">PH domain-containing protein</fullName>
    </recommendedName>
</protein>
<keyword evidence="1" id="KW-1133">Transmembrane helix</keyword>
<dbReference type="EMBL" id="JBHUEE010000010">
    <property type="protein sequence ID" value="MFD1719491.1"/>
    <property type="molecule type" value="Genomic_DNA"/>
</dbReference>
<evidence type="ECO:0000313" key="3">
    <source>
        <dbReference type="Proteomes" id="UP001597277"/>
    </source>
</evidence>
<name>A0ABW4L7V9_9MICO</name>
<gene>
    <name evidence="2" type="ORF">ACFSE6_16725</name>
</gene>
<proteinExistence type="predicted"/>
<reference evidence="3" key="1">
    <citation type="journal article" date="2019" name="Int. J. Syst. Evol. Microbiol.">
        <title>The Global Catalogue of Microorganisms (GCM) 10K type strain sequencing project: providing services to taxonomists for standard genome sequencing and annotation.</title>
        <authorList>
            <consortium name="The Broad Institute Genomics Platform"/>
            <consortium name="The Broad Institute Genome Sequencing Center for Infectious Disease"/>
            <person name="Wu L."/>
            <person name="Ma J."/>
        </authorList>
    </citation>
    <scope>NUCLEOTIDE SEQUENCE [LARGE SCALE GENOMIC DNA]</scope>
    <source>
        <strain evidence="3">JCM 17130</strain>
    </source>
</reference>
<feature type="transmembrane region" description="Helical" evidence="1">
    <location>
        <begin position="60"/>
        <end position="81"/>
    </location>
</feature>
<organism evidence="2 3">
    <name type="scientific">Georgenia deserti</name>
    <dbReference type="NCBI Taxonomy" id="2093781"/>
    <lineage>
        <taxon>Bacteria</taxon>
        <taxon>Bacillati</taxon>
        <taxon>Actinomycetota</taxon>
        <taxon>Actinomycetes</taxon>
        <taxon>Micrococcales</taxon>
        <taxon>Bogoriellaceae</taxon>
        <taxon>Georgenia</taxon>
    </lineage>
</organism>